<dbReference type="InterPro" id="IPR004372">
    <property type="entry name" value="Ac/propionate_kinase"/>
</dbReference>
<comment type="pathway">
    <text evidence="6">Metabolic intermediate biosynthesis; acetyl-CoA biosynthesis; acetyl-CoA from acetate: step 1/2.</text>
</comment>
<dbReference type="PANTHER" id="PTHR21060:SF15">
    <property type="entry name" value="ACETATE KINASE-RELATED"/>
    <property type="match status" value="1"/>
</dbReference>
<keyword evidence="6" id="KW-0963">Cytoplasm</keyword>
<feature type="binding site" evidence="6">
    <location>
        <position position="89"/>
    </location>
    <ligand>
        <name>substrate</name>
    </ligand>
</feature>
<comment type="subunit">
    <text evidence="6">Homodimer.</text>
</comment>
<keyword evidence="4 6" id="KW-0418">Kinase</keyword>
<feature type="site" description="Transition state stabilizer" evidence="6">
    <location>
        <position position="178"/>
    </location>
</feature>
<dbReference type="HAMAP" id="MF_00020">
    <property type="entry name" value="Acetate_kinase"/>
    <property type="match status" value="1"/>
</dbReference>
<keyword evidence="3 6" id="KW-0547">Nucleotide-binding</keyword>
<gene>
    <name evidence="6" type="primary">ackA</name>
    <name evidence="8" type="ORF">ACFQ5K_01590</name>
</gene>
<dbReference type="EMBL" id="JBHTOK010000008">
    <property type="protein sequence ID" value="MFD1440085.1"/>
    <property type="molecule type" value="Genomic_DNA"/>
</dbReference>
<dbReference type="GO" id="GO:0016301">
    <property type="term" value="F:kinase activity"/>
    <property type="evidence" value="ECO:0007669"/>
    <property type="project" value="UniProtKB-KW"/>
</dbReference>
<sequence length="399" mass="43897">MVKILAVNAGSSTLKWKLFEMPTEQMLADGLIDRLGQAESSVKIKYGDQVYRSGHAIRNYHEAVADVMTELKDLGLVEHLHEIVGVGHRVVAGGEEFSESVVIDPQVLQDIRDLKDYAPLHNPVEAEYIDVFCKMMPWATQVAVFDTAFHQTMPAENFLYSIPHQYYEKYGARKYGAHGTSVRYVSQRAAEFLGRPLDQLKMVVMHLGSGSSVTAVQNGQSVDTSMGFTPVAGVTMGTRSGDIDPSLLQYLMRKLKITNFDDIITMLNQRSGLLGISELSADQRDLEAIEDEDPLAKLALDIYANRVAKYVGSYAALMNGVDVLVFTAGVGENAGDMRARIMAHLQFLGATIDAEKNQVRGKEANVSAADATVQTLVIPTNEELMIVRDVQDRLPQGQA</sequence>
<feature type="binding site" evidence="6">
    <location>
        <position position="15"/>
    </location>
    <ligand>
        <name>ATP</name>
        <dbReference type="ChEBI" id="CHEBI:30616"/>
    </ligand>
</feature>
<dbReference type="PIRSF" id="PIRSF000722">
    <property type="entry name" value="Acetate_prop_kin"/>
    <property type="match status" value="1"/>
</dbReference>
<dbReference type="InterPro" id="IPR043129">
    <property type="entry name" value="ATPase_NBD"/>
</dbReference>
<keyword evidence="2 6" id="KW-0808">Transferase</keyword>
<feature type="binding site" evidence="6">
    <location>
        <begin position="282"/>
        <end position="284"/>
    </location>
    <ligand>
        <name>ATP</name>
        <dbReference type="ChEBI" id="CHEBI:30616"/>
    </ligand>
</feature>
<dbReference type="InterPro" id="IPR000890">
    <property type="entry name" value="Aliphatic_acid_kin_short-chain"/>
</dbReference>
<comment type="function">
    <text evidence="6">Catalyzes the formation of acetyl phosphate from acetate and ATP. Can also catalyze the reverse reaction.</text>
</comment>
<evidence type="ECO:0000256" key="5">
    <source>
        <dbReference type="ARBA" id="ARBA00022840"/>
    </source>
</evidence>
<comment type="cofactor">
    <cofactor evidence="6">
        <name>Mg(2+)</name>
        <dbReference type="ChEBI" id="CHEBI:18420"/>
    </cofactor>
    <cofactor evidence="6">
        <name>Mn(2+)</name>
        <dbReference type="ChEBI" id="CHEBI:29035"/>
    </cofactor>
    <text evidence="6">Mg(2+). Can also accept Mn(2+).</text>
</comment>
<dbReference type="NCBIfam" id="TIGR00016">
    <property type="entry name" value="ackA"/>
    <property type="match status" value="1"/>
</dbReference>
<feature type="active site" description="Proton donor/acceptor" evidence="6">
    <location>
        <position position="146"/>
    </location>
</feature>
<evidence type="ECO:0000256" key="7">
    <source>
        <dbReference type="RuleBase" id="RU003835"/>
    </source>
</evidence>
<proteinExistence type="inferred from homology"/>
<dbReference type="Proteomes" id="UP001597212">
    <property type="component" value="Unassembled WGS sequence"/>
</dbReference>
<dbReference type="PRINTS" id="PR00471">
    <property type="entry name" value="ACETATEKNASE"/>
</dbReference>
<evidence type="ECO:0000313" key="8">
    <source>
        <dbReference type="EMBL" id="MFD1440085.1"/>
    </source>
</evidence>
<dbReference type="PANTHER" id="PTHR21060">
    <property type="entry name" value="ACETATE KINASE"/>
    <property type="match status" value="1"/>
</dbReference>
<evidence type="ECO:0000256" key="6">
    <source>
        <dbReference type="HAMAP-Rule" id="MF_00020"/>
    </source>
</evidence>
<keyword evidence="6" id="KW-0460">Magnesium</keyword>
<feature type="binding site" evidence="6">
    <location>
        <begin position="329"/>
        <end position="333"/>
    </location>
    <ligand>
        <name>ATP</name>
        <dbReference type="ChEBI" id="CHEBI:30616"/>
    </ligand>
</feature>
<dbReference type="InterPro" id="IPR023865">
    <property type="entry name" value="Aliphatic_acid_kinase_CS"/>
</dbReference>
<dbReference type="Pfam" id="PF00871">
    <property type="entry name" value="Acetate_kinase"/>
    <property type="match status" value="1"/>
</dbReference>
<keyword evidence="6" id="KW-0479">Metal-binding</keyword>
<comment type="caution">
    <text evidence="8">The sequence shown here is derived from an EMBL/GenBank/DDBJ whole genome shotgun (WGS) entry which is preliminary data.</text>
</comment>
<keyword evidence="9" id="KW-1185">Reference proteome</keyword>
<organism evidence="8 9">
    <name type="scientific">Lacticaseibacillus hegangensis</name>
    <dbReference type="NCBI Taxonomy" id="2486010"/>
    <lineage>
        <taxon>Bacteria</taxon>
        <taxon>Bacillati</taxon>
        <taxon>Bacillota</taxon>
        <taxon>Bacilli</taxon>
        <taxon>Lactobacillales</taxon>
        <taxon>Lactobacillaceae</taxon>
        <taxon>Lacticaseibacillus</taxon>
    </lineage>
</organism>
<dbReference type="Gene3D" id="3.30.420.40">
    <property type="match status" value="2"/>
</dbReference>
<evidence type="ECO:0000256" key="4">
    <source>
        <dbReference type="ARBA" id="ARBA00022777"/>
    </source>
</evidence>
<feature type="binding site" evidence="6">
    <location>
        <position position="382"/>
    </location>
    <ligand>
        <name>Mg(2+)</name>
        <dbReference type="ChEBI" id="CHEBI:18420"/>
    </ligand>
</feature>
<evidence type="ECO:0000256" key="2">
    <source>
        <dbReference type="ARBA" id="ARBA00022679"/>
    </source>
</evidence>
<reference evidence="9" key="1">
    <citation type="journal article" date="2019" name="Int. J. Syst. Evol. Microbiol.">
        <title>The Global Catalogue of Microorganisms (GCM) 10K type strain sequencing project: providing services to taxonomists for standard genome sequencing and annotation.</title>
        <authorList>
            <consortium name="The Broad Institute Genomics Platform"/>
            <consortium name="The Broad Institute Genome Sequencing Center for Infectious Disease"/>
            <person name="Wu L."/>
            <person name="Ma J."/>
        </authorList>
    </citation>
    <scope>NUCLEOTIDE SEQUENCE [LARGE SCALE GENOMIC DNA]</scope>
    <source>
        <strain evidence="9">CCM 8912</strain>
    </source>
</reference>
<comment type="similarity">
    <text evidence="1 6 7">Belongs to the acetokinase family.</text>
</comment>
<accession>A0ABW4CUC1</accession>
<feature type="site" description="Transition state stabilizer" evidence="6">
    <location>
        <position position="239"/>
    </location>
</feature>
<dbReference type="CDD" id="cd24010">
    <property type="entry name" value="ASKHA_NBD_AcK_PK"/>
    <property type="match status" value="1"/>
</dbReference>
<dbReference type="SUPFAM" id="SSF53067">
    <property type="entry name" value="Actin-like ATPase domain"/>
    <property type="match status" value="2"/>
</dbReference>
<dbReference type="EC" id="2.7.2.1" evidence="6"/>
<feature type="binding site" evidence="6">
    <location>
        <begin position="206"/>
        <end position="210"/>
    </location>
    <ligand>
        <name>ATP</name>
        <dbReference type="ChEBI" id="CHEBI:30616"/>
    </ligand>
</feature>
<protein>
    <recommendedName>
        <fullName evidence="6">Acetate kinase</fullName>
        <ecNumber evidence="6">2.7.2.1</ecNumber>
    </recommendedName>
    <alternativeName>
        <fullName evidence="6">Acetokinase</fullName>
    </alternativeName>
</protein>
<dbReference type="PROSITE" id="PS01076">
    <property type="entry name" value="ACETATE_KINASE_2"/>
    <property type="match status" value="1"/>
</dbReference>
<evidence type="ECO:0000256" key="3">
    <source>
        <dbReference type="ARBA" id="ARBA00022741"/>
    </source>
</evidence>
<feature type="binding site" evidence="6">
    <location>
        <position position="8"/>
    </location>
    <ligand>
        <name>Mg(2+)</name>
        <dbReference type="ChEBI" id="CHEBI:18420"/>
    </ligand>
</feature>
<keyword evidence="5 6" id="KW-0067">ATP-binding</keyword>
<name>A0ABW4CUC1_9LACO</name>
<evidence type="ECO:0000256" key="1">
    <source>
        <dbReference type="ARBA" id="ARBA00008748"/>
    </source>
</evidence>
<evidence type="ECO:0000313" key="9">
    <source>
        <dbReference type="Proteomes" id="UP001597212"/>
    </source>
</evidence>
<comment type="subcellular location">
    <subcellularLocation>
        <location evidence="6">Cytoplasm</location>
    </subcellularLocation>
</comment>
<dbReference type="PROSITE" id="PS01075">
    <property type="entry name" value="ACETATE_KINASE_1"/>
    <property type="match status" value="1"/>
</dbReference>
<dbReference type="RefSeq" id="WP_125754944.1">
    <property type="nucleotide sequence ID" value="NZ_JBHTOK010000008.1"/>
</dbReference>
<comment type="catalytic activity">
    <reaction evidence="6">
        <text>acetate + ATP = acetyl phosphate + ADP</text>
        <dbReference type="Rhea" id="RHEA:11352"/>
        <dbReference type="ChEBI" id="CHEBI:22191"/>
        <dbReference type="ChEBI" id="CHEBI:30089"/>
        <dbReference type="ChEBI" id="CHEBI:30616"/>
        <dbReference type="ChEBI" id="CHEBI:456216"/>
        <dbReference type="EC" id="2.7.2.1"/>
    </reaction>
</comment>